<feature type="signal peptide" evidence="1">
    <location>
        <begin position="1"/>
        <end position="20"/>
    </location>
</feature>
<dbReference type="OrthoDB" id="3257981at2759"/>
<evidence type="ECO:0000313" key="3">
    <source>
        <dbReference type="Proteomes" id="UP000235672"/>
    </source>
</evidence>
<keyword evidence="3" id="KW-1185">Reference proteome</keyword>
<dbReference type="AlphaFoldDB" id="A0A2J6Q5U7"/>
<proteinExistence type="predicted"/>
<evidence type="ECO:0008006" key="4">
    <source>
        <dbReference type="Google" id="ProtNLM"/>
    </source>
</evidence>
<sequence>MVSFTKTIASALACVGVVTATNLHVNNGCVIANNNALCASDGTLAVFGQTQIFACISQEGSQTFANCEFNQVIPTNWGDAYFGADNCVYSAGSNPIQVGCSVPISAMPVPNPY</sequence>
<name>A0A2J6Q5U7_9HELO</name>
<organism evidence="2 3">
    <name type="scientific">Hyaloscypha hepaticicola</name>
    <dbReference type="NCBI Taxonomy" id="2082293"/>
    <lineage>
        <taxon>Eukaryota</taxon>
        <taxon>Fungi</taxon>
        <taxon>Dikarya</taxon>
        <taxon>Ascomycota</taxon>
        <taxon>Pezizomycotina</taxon>
        <taxon>Leotiomycetes</taxon>
        <taxon>Helotiales</taxon>
        <taxon>Hyaloscyphaceae</taxon>
        <taxon>Hyaloscypha</taxon>
    </lineage>
</organism>
<accession>A0A2J6Q5U7</accession>
<dbReference type="STRING" id="1745343.A0A2J6Q5U7"/>
<evidence type="ECO:0000256" key="1">
    <source>
        <dbReference type="SAM" id="SignalP"/>
    </source>
</evidence>
<reference evidence="2 3" key="1">
    <citation type="submission" date="2016-05" db="EMBL/GenBank/DDBJ databases">
        <title>A degradative enzymes factory behind the ericoid mycorrhizal symbiosis.</title>
        <authorList>
            <consortium name="DOE Joint Genome Institute"/>
            <person name="Martino E."/>
            <person name="Morin E."/>
            <person name="Grelet G."/>
            <person name="Kuo A."/>
            <person name="Kohler A."/>
            <person name="Daghino S."/>
            <person name="Barry K."/>
            <person name="Choi C."/>
            <person name="Cichocki N."/>
            <person name="Clum A."/>
            <person name="Copeland A."/>
            <person name="Hainaut M."/>
            <person name="Haridas S."/>
            <person name="Labutti K."/>
            <person name="Lindquist E."/>
            <person name="Lipzen A."/>
            <person name="Khouja H.-R."/>
            <person name="Murat C."/>
            <person name="Ohm R."/>
            <person name="Olson A."/>
            <person name="Spatafora J."/>
            <person name="Veneault-Fourrey C."/>
            <person name="Henrissat B."/>
            <person name="Grigoriev I."/>
            <person name="Martin F."/>
            <person name="Perotto S."/>
        </authorList>
    </citation>
    <scope>NUCLEOTIDE SEQUENCE [LARGE SCALE GENOMIC DNA]</scope>
    <source>
        <strain evidence="2 3">UAMH 7357</strain>
    </source>
</reference>
<dbReference type="Proteomes" id="UP000235672">
    <property type="component" value="Unassembled WGS sequence"/>
</dbReference>
<feature type="chain" id="PRO_5014466080" description="Cyanovirin-N domain-containing protein" evidence="1">
    <location>
        <begin position="21"/>
        <end position="113"/>
    </location>
</feature>
<keyword evidence="1" id="KW-0732">Signal</keyword>
<evidence type="ECO:0000313" key="2">
    <source>
        <dbReference type="EMBL" id="PMD21642.1"/>
    </source>
</evidence>
<protein>
    <recommendedName>
        <fullName evidence="4">Cyanovirin-N domain-containing protein</fullName>
    </recommendedName>
</protein>
<gene>
    <name evidence="2" type="ORF">NA56DRAFT_748626</name>
</gene>
<dbReference type="EMBL" id="KZ613480">
    <property type="protein sequence ID" value="PMD21642.1"/>
    <property type="molecule type" value="Genomic_DNA"/>
</dbReference>